<dbReference type="Proteomes" id="UP001501367">
    <property type="component" value="Unassembled WGS sequence"/>
</dbReference>
<proteinExistence type="predicted"/>
<feature type="transmembrane region" description="Helical" evidence="1">
    <location>
        <begin position="6"/>
        <end position="24"/>
    </location>
</feature>
<keyword evidence="1" id="KW-0812">Transmembrane</keyword>
<evidence type="ECO:0000313" key="2">
    <source>
        <dbReference type="EMBL" id="GAA3733200.1"/>
    </source>
</evidence>
<name>A0ABP7F800_9FLAO</name>
<keyword evidence="3" id="KW-1185">Reference proteome</keyword>
<gene>
    <name evidence="2" type="ORF">GCM10022422_14890</name>
</gene>
<evidence type="ECO:0000256" key="1">
    <source>
        <dbReference type="SAM" id="Phobius"/>
    </source>
</evidence>
<protein>
    <submittedName>
        <fullName evidence="2">Uncharacterized protein</fullName>
    </submittedName>
</protein>
<sequence length="386" mass="45409">MSITTTIILGLCITFIIIYITINIDKFKPKKRSEHQDLIDSIHAKIAKANGASIEQYSLENLSIENTKKQDFYAEVEFVNKNCTNLEDFIINDEINEFDLLKLADLNGIDLQIRSGWFPLVIELIKKLNAYGWNKKVTCIKEKYAGLRFHAECVYGDAISNIVEKYENKSQNVCETCGEPGEIRSNSGWDYVACRKHYLENRGKITIVESGFNLNDNFFPWKEIKNANFEDLMGTDKYNFLNIEFNNATVRHAGWEDRKLYVSKYVMGFGNFLNHLPKSINNLDYSYIENFKSLENCEICGYQAVYFDECECCENETWNSYIKTWRVKNEEIEEKKLSHYHYKQLNWAMHKNDVFESTQNNYPKNPDHKILYTEKELEERLEYFES</sequence>
<reference evidence="3" key="1">
    <citation type="journal article" date="2019" name="Int. J. Syst. Evol. Microbiol.">
        <title>The Global Catalogue of Microorganisms (GCM) 10K type strain sequencing project: providing services to taxonomists for standard genome sequencing and annotation.</title>
        <authorList>
            <consortium name="The Broad Institute Genomics Platform"/>
            <consortium name="The Broad Institute Genome Sequencing Center for Infectious Disease"/>
            <person name="Wu L."/>
            <person name="Ma J."/>
        </authorList>
    </citation>
    <scope>NUCLEOTIDE SEQUENCE [LARGE SCALE GENOMIC DNA]</scope>
    <source>
        <strain evidence="3">JCM 17336</strain>
    </source>
</reference>
<dbReference type="EMBL" id="BAABDT010000002">
    <property type="protein sequence ID" value="GAA3733200.1"/>
    <property type="molecule type" value="Genomic_DNA"/>
</dbReference>
<dbReference type="RefSeq" id="WP_198856922.1">
    <property type="nucleotide sequence ID" value="NZ_BAABDT010000002.1"/>
</dbReference>
<comment type="caution">
    <text evidence="2">The sequence shown here is derived from an EMBL/GenBank/DDBJ whole genome shotgun (WGS) entry which is preliminary data.</text>
</comment>
<organism evidence="2 3">
    <name type="scientific">Flavobacterium ginsengisoli</name>
    <dbReference type="NCBI Taxonomy" id="871694"/>
    <lineage>
        <taxon>Bacteria</taxon>
        <taxon>Pseudomonadati</taxon>
        <taxon>Bacteroidota</taxon>
        <taxon>Flavobacteriia</taxon>
        <taxon>Flavobacteriales</taxon>
        <taxon>Flavobacteriaceae</taxon>
        <taxon>Flavobacterium</taxon>
    </lineage>
</organism>
<accession>A0ABP7F800</accession>
<keyword evidence="1" id="KW-0472">Membrane</keyword>
<evidence type="ECO:0000313" key="3">
    <source>
        <dbReference type="Proteomes" id="UP001501367"/>
    </source>
</evidence>
<keyword evidence="1" id="KW-1133">Transmembrane helix</keyword>